<dbReference type="Pfam" id="PF06405">
    <property type="entry name" value="RCC_reductase"/>
    <property type="match status" value="1"/>
</dbReference>
<reference evidence="1 2" key="1">
    <citation type="journal article" date="2017" name="Mol. Plant">
        <title>The Genome of Medicinal Plant Macleaya cordata Provides New Insights into Benzylisoquinoline Alkaloids Metabolism.</title>
        <authorList>
            <person name="Liu X."/>
            <person name="Liu Y."/>
            <person name="Huang P."/>
            <person name="Ma Y."/>
            <person name="Qing Z."/>
            <person name="Tang Q."/>
            <person name="Cao H."/>
            <person name="Cheng P."/>
            <person name="Zheng Y."/>
            <person name="Yuan Z."/>
            <person name="Zhou Y."/>
            <person name="Liu J."/>
            <person name="Tang Z."/>
            <person name="Zhuo Y."/>
            <person name="Zhang Y."/>
            <person name="Yu L."/>
            <person name="Huang J."/>
            <person name="Yang P."/>
            <person name="Peng Q."/>
            <person name="Zhang J."/>
            <person name="Jiang W."/>
            <person name="Zhang Z."/>
            <person name="Lin K."/>
            <person name="Ro D.K."/>
            <person name="Chen X."/>
            <person name="Xiong X."/>
            <person name="Shang Y."/>
            <person name="Huang S."/>
            <person name="Zeng J."/>
        </authorList>
    </citation>
    <scope>NUCLEOTIDE SEQUENCE [LARGE SCALE GENOMIC DNA]</scope>
    <source>
        <strain evidence="2">cv. BLH2017</strain>
        <tissue evidence="1">Root</tissue>
    </source>
</reference>
<dbReference type="OMA" id="WVEFPHL"/>
<proteinExistence type="predicted"/>
<dbReference type="GO" id="GO:0051743">
    <property type="term" value="F:red chlorophyll catabolite reductase activity"/>
    <property type="evidence" value="ECO:0007669"/>
    <property type="project" value="InterPro"/>
</dbReference>
<accession>A0A200QZL6</accession>
<sequence>MVVLIHQFVHHPLHLQLSPPSLRTTSSRIRTSIISSSSSSSSSSMDPQINRPSSRFLEFPHLSTSHRNLMLDLVSTMETTLSSHLLPSSLPPDIQYFQNQSATSQGSLHIRSGNENSLVDCILGSWIHCELPTGGALDITTLTAYLNTKTDSPRFLIEFLQSSPKSLILLLDLPPRKDLVINPDYLKTFYQETHLEEQRKKLQNVTEIKPYISSSLYIRCLLSPTAITVTVDSEAGGPIRMEEIIRDHVGPVAKDMLEIWLNQCVSCGGREMEESEKVELEKRDILIKKKTVEMDLASSLPRLFGEDVASRVIKAIEKAFHI</sequence>
<dbReference type="InParanoid" id="A0A200QZL6"/>
<dbReference type="Proteomes" id="UP000195402">
    <property type="component" value="Unassembled WGS sequence"/>
</dbReference>
<dbReference type="Gene3D" id="3.40.1500.20">
    <property type="match status" value="1"/>
</dbReference>
<dbReference type="GO" id="GO:0015996">
    <property type="term" value="P:chlorophyll catabolic process"/>
    <property type="evidence" value="ECO:0007669"/>
    <property type="project" value="TreeGrafter"/>
</dbReference>
<dbReference type="PANTHER" id="PTHR34685">
    <property type="entry name" value="RED CHLOROPHYLL CATABOLITE REDUCTASE, CHLOROPLASTIC"/>
    <property type="match status" value="1"/>
</dbReference>
<dbReference type="InterPro" id="IPR009439">
    <property type="entry name" value="RCC_reductase"/>
</dbReference>
<name>A0A200QZL6_MACCD</name>
<dbReference type="PANTHER" id="PTHR34685:SF2">
    <property type="entry name" value="RED CHLOROPHYLL CATABOLITE REDUCTASE, CHLOROPLASTIC"/>
    <property type="match status" value="1"/>
</dbReference>
<dbReference type="EMBL" id="MVGT01000729">
    <property type="protein sequence ID" value="OVA15905.1"/>
    <property type="molecule type" value="Genomic_DNA"/>
</dbReference>
<evidence type="ECO:0000313" key="1">
    <source>
        <dbReference type="EMBL" id="OVA15905.1"/>
    </source>
</evidence>
<dbReference type="FunCoup" id="A0A200QZL6">
    <property type="interactions" value="1419"/>
</dbReference>
<comment type="caution">
    <text evidence="1">The sequence shown here is derived from an EMBL/GenBank/DDBJ whole genome shotgun (WGS) entry which is preliminary data.</text>
</comment>
<evidence type="ECO:0000313" key="2">
    <source>
        <dbReference type="Proteomes" id="UP000195402"/>
    </source>
</evidence>
<protein>
    <submittedName>
        <fullName evidence="1">Red chlorophyll catabolite reductase</fullName>
    </submittedName>
</protein>
<dbReference type="GO" id="GO:0009507">
    <property type="term" value="C:chloroplast"/>
    <property type="evidence" value="ECO:0007669"/>
    <property type="project" value="TreeGrafter"/>
</dbReference>
<organism evidence="1 2">
    <name type="scientific">Macleaya cordata</name>
    <name type="common">Five-seeded plume-poppy</name>
    <name type="synonym">Bocconia cordata</name>
    <dbReference type="NCBI Taxonomy" id="56857"/>
    <lineage>
        <taxon>Eukaryota</taxon>
        <taxon>Viridiplantae</taxon>
        <taxon>Streptophyta</taxon>
        <taxon>Embryophyta</taxon>
        <taxon>Tracheophyta</taxon>
        <taxon>Spermatophyta</taxon>
        <taxon>Magnoliopsida</taxon>
        <taxon>Ranunculales</taxon>
        <taxon>Papaveraceae</taxon>
        <taxon>Papaveroideae</taxon>
        <taxon>Macleaya</taxon>
    </lineage>
</organism>
<dbReference type="STRING" id="56857.A0A200QZL6"/>
<gene>
    <name evidence="1" type="ORF">BVC80_1821g68</name>
</gene>
<dbReference type="OrthoDB" id="26525at2759"/>
<dbReference type="AlphaFoldDB" id="A0A200QZL6"/>
<keyword evidence="2" id="KW-1185">Reference proteome</keyword>